<dbReference type="PANTHER" id="PTHR44943">
    <property type="entry name" value="CELLULOSE SYNTHASE OPERON PROTEIN C"/>
    <property type="match status" value="1"/>
</dbReference>
<accession>A0A0F4QSP0</accession>
<sequence>MSQVFKVLGSVFAAVLLLKSGHSLARGTAGDVYIKQDTQWQALKLVSIDSDVPAEPTYHAVMYTPSESKPTLQDIKNLTIELRHAPLSQAVLSEGWRRLGNQEVTELERAGYVDYLKHNDFNKYADVTGQKVDELIASANAKYREAYALSEQKQFSQALDLYHEALDIFPMFIEAVDNIAFILMDHGQFQDAINAFDHSLAISPGATALYYKAQCYAEIREYQTAMDLFQQGMTQFPEKKAAFEEMVNKLHQVLESNRGTAQ</sequence>
<dbReference type="RefSeq" id="WP_046004542.1">
    <property type="nucleotide sequence ID" value="NZ_JXYA01000016.1"/>
</dbReference>
<gene>
    <name evidence="5" type="ORF">TW77_08600</name>
</gene>
<dbReference type="InterPro" id="IPR011990">
    <property type="entry name" value="TPR-like_helical_dom_sf"/>
</dbReference>
<feature type="repeat" description="TPR" evidence="3">
    <location>
        <begin position="206"/>
        <end position="239"/>
    </location>
</feature>
<dbReference type="Pfam" id="PF14559">
    <property type="entry name" value="TPR_19"/>
    <property type="match status" value="1"/>
</dbReference>
<keyword evidence="2 3" id="KW-0802">TPR repeat</keyword>
<proteinExistence type="predicted"/>
<dbReference type="Proteomes" id="UP000033452">
    <property type="component" value="Unassembled WGS sequence"/>
</dbReference>
<feature type="chain" id="PRO_5002475916" description="Tetratricopeptide repeat protein" evidence="4">
    <location>
        <begin position="26"/>
        <end position="262"/>
    </location>
</feature>
<dbReference type="PROSITE" id="PS50005">
    <property type="entry name" value="TPR"/>
    <property type="match status" value="2"/>
</dbReference>
<dbReference type="SUPFAM" id="SSF48452">
    <property type="entry name" value="TPR-like"/>
    <property type="match status" value="1"/>
</dbReference>
<feature type="repeat" description="TPR" evidence="3">
    <location>
        <begin position="139"/>
        <end position="172"/>
    </location>
</feature>
<evidence type="ECO:0000256" key="2">
    <source>
        <dbReference type="ARBA" id="ARBA00022803"/>
    </source>
</evidence>
<dbReference type="SMART" id="SM00028">
    <property type="entry name" value="TPR"/>
    <property type="match status" value="3"/>
</dbReference>
<protein>
    <recommendedName>
        <fullName evidence="7">Tetratricopeptide repeat protein</fullName>
    </recommendedName>
</protein>
<reference evidence="5 6" key="1">
    <citation type="journal article" date="2015" name="BMC Genomics">
        <title>Genome mining reveals unlocked bioactive potential of marine Gram-negative bacteria.</title>
        <authorList>
            <person name="Machado H."/>
            <person name="Sonnenschein E.C."/>
            <person name="Melchiorsen J."/>
            <person name="Gram L."/>
        </authorList>
    </citation>
    <scope>NUCLEOTIDE SEQUENCE [LARGE SCALE GENOMIC DNA]</scope>
    <source>
        <strain evidence="5 6">S2471</strain>
    </source>
</reference>
<evidence type="ECO:0000256" key="3">
    <source>
        <dbReference type="PROSITE-ProRule" id="PRU00339"/>
    </source>
</evidence>
<evidence type="ECO:0008006" key="7">
    <source>
        <dbReference type="Google" id="ProtNLM"/>
    </source>
</evidence>
<keyword evidence="6" id="KW-1185">Reference proteome</keyword>
<evidence type="ECO:0000256" key="4">
    <source>
        <dbReference type="SAM" id="SignalP"/>
    </source>
</evidence>
<dbReference type="EMBL" id="JXYA01000016">
    <property type="protein sequence ID" value="KJZ10265.1"/>
    <property type="molecule type" value="Genomic_DNA"/>
</dbReference>
<comment type="caution">
    <text evidence="5">The sequence shown here is derived from an EMBL/GenBank/DDBJ whole genome shotgun (WGS) entry which is preliminary data.</text>
</comment>
<evidence type="ECO:0000313" key="6">
    <source>
        <dbReference type="Proteomes" id="UP000033452"/>
    </source>
</evidence>
<keyword evidence="1" id="KW-0677">Repeat</keyword>
<evidence type="ECO:0000256" key="1">
    <source>
        <dbReference type="ARBA" id="ARBA00022737"/>
    </source>
</evidence>
<feature type="signal peptide" evidence="4">
    <location>
        <begin position="1"/>
        <end position="25"/>
    </location>
</feature>
<dbReference type="OrthoDB" id="657958at2"/>
<dbReference type="PANTHER" id="PTHR44943:SF8">
    <property type="entry name" value="TPR REPEAT-CONTAINING PROTEIN MJ0263"/>
    <property type="match status" value="1"/>
</dbReference>
<dbReference type="Gene3D" id="1.25.40.10">
    <property type="entry name" value="Tetratricopeptide repeat domain"/>
    <property type="match status" value="1"/>
</dbReference>
<evidence type="ECO:0000313" key="5">
    <source>
        <dbReference type="EMBL" id="KJZ10265.1"/>
    </source>
</evidence>
<keyword evidence="4" id="KW-0732">Signal</keyword>
<name>A0A0F4QSP0_9GAMM</name>
<dbReference type="InterPro" id="IPR051685">
    <property type="entry name" value="Ycf3/AcsC/BcsC/TPR_MFPF"/>
</dbReference>
<dbReference type="InterPro" id="IPR019734">
    <property type="entry name" value="TPR_rpt"/>
</dbReference>
<dbReference type="AlphaFoldDB" id="A0A0F4QSP0"/>
<organism evidence="5 6">
    <name type="scientific">Pseudoalteromonas rubra</name>
    <dbReference type="NCBI Taxonomy" id="43658"/>
    <lineage>
        <taxon>Bacteria</taxon>
        <taxon>Pseudomonadati</taxon>
        <taxon>Pseudomonadota</taxon>
        <taxon>Gammaproteobacteria</taxon>
        <taxon>Alteromonadales</taxon>
        <taxon>Pseudoalteromonadaceae</taxon>
        <taxon>Pseudoalteromonas</taxon>
    </lineage>
</organism>
<dbReference type="PATRIC" id="fig|43658.5.peg.1813"/>